<sequence length="187" mass="20732">MRHQVPGWTFLDFLILLLQHDNDHENNHSKAPFPDLYTSIEHGCSTPNVTDTTTNSSNTTAINPGISGGLNSSEMALTVVLGIVLGVVALAIIVYTLRKRRQRMLPFTHQRLYCRDDTVDLFAPPDDTLVISGGLYDGTQRNPDGDVTMDHSFSGQPARLRLEFLNDGTERTPNQASTFATFPSQWS</sequence>
<keyword evidence="2" id="KW-0732">Signal</keyword>
<keyword evidence="1" id="KW-0812">Transmembrane</keyword>
<reference evidence="3" key="1">
    <citation type="submission" date="2020-10" db="EMBL/GenBank/DDBJ databases">
        <title>Chromosome-scale genome assembly of the Allis shad, Alosa alosa.</title>
        <authorList>
            <person name="Margot Z."/>
            <person name="Christophe K."/>
            <person name="Cabau C."/>
            <person name="Louis A."/>
            <person name="Berthelot C."/>
            <person name="Parey E."/>
            <person name="Roest Crollius H."/>
            <person name="Montfort J."/>
            <person name="Robinson-Rechavi M."/>
            <person name="Bucao C."/>
            <person name="Bouchez O."/>
            <person name="Gislard M."/>
            <person name="Lluch J."/>
            <person name="Milhes M."/>
            <person name="Lampietro C."/>
            <person name="Lopez Roques C."/>
            <person name="Donnadieu C."/>
            <person name="Braasch I."/>
            <person name="Desvignes T."/>
            <person name="Postlethwait J."/>
            <person name="Bobe J."/>
            <person name="Guiguen Y."/>
        </authorList>
    </citation>
    <scope>NUCLEOTIDE SEQUENCE</scope>
    <source>
        <strain evidence="3">M-15738</strain>
        <tissue evidence="3">Blood</tissue>
    </source>
</reference>
<keyword evidence="1" id="KW-1133">Transmembrane helix</keyword>
<keyword evidence="4" id="KW-1185">Reference proteome</keyword>
<dbReference type="AlphaFoldDB" id="A0AAV6GLL6"/>
<dbReference type="EMBL" id="JADWDJ010000010">
    <property type="protein sequence ID" value="KAG5274726.1"/>
    <property type="molecule type" value="Genomic_DNA"/>
</dbReference>
<evidence type="ECO:0000313" key="4">
    <source>
        <dbReference type="Proteomes" id="UP000823561"/>
    </source>
</evidence>
<gene>
    <name evidence="3" type="ORF">AALO_G00139470</name>
</gene>
<feature type="transmembrane region" description="Helical" evidence="1">
    <location>
        <begin position="75"/>
        <end position="97"/>
    </location>
</feature>
<accession>A0AAV6GLL6</accession>
<name>A0AAV6GLL6_9TELE</name>
<feature type="chain" id="PRO_5043675174" evidence="2">
    <location>
        <begin position="21"/>
        <end position="187"/>
    </location>
</feature>
<evidence type="ECO:0000256" key="2">
    <source>
        <dbReference type="SAM" id="SignalP"/>
    </source>
</evidence>
<protein>
    <submittedName>
        <fullName evidence="3">Uncharacterized protein</fullName>
    </submittedName>
</protein>
<organism evidence="3 4">
    <name type="scientific">Alosa alosa</name>
    <name type="common">allis shad</name>
    <dbReference type="NCBI Taxonomy" id="278164"/>
    <lineage>
        <taxon>Eukaryota</taxon>
        <taxon>Metazoa</taxon>
        <taxon>Chordata</taxon>
        <taxon>Craniata</taxon>
        <taxon>Vertebrata</taxon>
        <taxon>Euteleostomi</taxon>
        <taxon>Actinopterygii</taxon>
        <taxon>Neopterygii</taxon>
        <taxon>Teleostei</taxon>
        <taxon>Clupei</taxon>
        <taxon>Clupeiformes</taxon>
        <taxon>Clupeoidei</taxon>
        <taxon>Clupeidae</taxon>
        <taxon>Alosa</taxon>
    </lineage>
</organism>
<dbReference type="Proteomes" id="UP000823561">
    <property type="component" value="Chromosome 10"/>
</dbReference>
<evidence type="ECO:0000313" key="3">
    <source>
        <dbReference type="EMBL" id="KAG5274726.1"/>
    </source>
</evidence>
<proteinExistence type="predicted"/>
<feature type="signal peptide" evidence="2">
    <location>
        <begin position="1"/>
        <end position="20"/>
    </location>
</feature>
<comment type="caution">
    <text evidence="3">The sequence shown here is derived from an EMBL/GenBank/DDBJ whole genome shotgun (WGS) entry which is preliminary data.</text>
</comment>
<keyword evidence="1" id="KW-0472">Membrane</keyword>
<evidence type="ECO:0000256" key="1">
    <source>
        <dbReference type="SAM" id="Phobius"/>
    </source>
</evidence>